<keyword evidence="1" id="KW-0378">Hydrolase</keyword>
<dbReference type="InterPro" id="IPR051321">
    <property type="entry name" value="PHA/PHB_synthase"/>
</dbReference>
<comment type="caution">
    <text evidence="1">The sequence shown here is derived from an EMBL/GenBank/DDBJ whole genome shotgun (WGS) entry which is preliminary data.</text>
</comment>
<name>A0ABU2HZL0_9RHOB</name>
<gene>
    <name evidence="1" type="ORF">RGQ15_20660</name>
</gene>
<dbReference type="Gene3D" id="3.40.50.1820">
    <property type="entry name" value="alpha/beta hydrolase"/>
    <property type="match status" value="1"/>
</dbReference>
<dbReference type="GO" id="GO:0016787">
    <property type="term" value="F:hydrolase activity"/>
    <property type="evidence" value="ECO:0007669"/>
    <property type="project" value="UniProtKB-KW"/>
</dbReference>
<dbReference type="Pfam" id="PF11339">
    <property type="entry name" value="DUF3141"/>
    <property type="match status" value="1"/>
</dbReference>
<evidence type="ECO:0000313" key="1">
    <source>
        <dbReference type="EMBL" id="MDS9469965.1"/>
    </source>
</evidence>
<dbReference type="RefSeq" id="WP_311162748.1">
    <property type="nucleotide sequence ID" value="NZ_JAVQLW010000005.1"/>
</dbReference>
<dbReference type="SUPFAM" id="SSF53474">
    <property type="entry name" value="alpha/beta-Hydrolases"/>
    <property type="match status" value="1"/>
</dbReference>
<evidence type="ECO:0000313" key="2">
    <source>
        <dbReference type="Proteomes" id="UP001269144"/>
    </source>
</evidence>
<dbReference type="Proteomes" id="UP001269144">
    <property type="component" value="Unassembled WGS sequence"/>
</dbReference>
<protein>
    <submittedName>
        <fullName evidence="1">Alpha/beta fold hydrolase</fullName>
    </submittedName>
</protein>
<proteinExistence type="predicted"/>
<dbReference type="EMBL" id="JAVQLW010000005">
    <property type="protein sequence ID" value="MDS9469965.1"/>
    <property type="molecule type" value="Genomic_DNA"/>
</dbReference>
<dbReference type="InterPro" id="IPR024501">
    <property type="entry name" value="DUF3141"/>
</dbReference>
<dbReference type="InterPro" id="IPR029058">
    <property type="entry name" value="AB_hydrolase_fold"/>
</dbReference>
<dbReference type="PANTHER" id="PTHR36837:SF2">
    <property type="entry name" value="POLY(3-HYDROXYALKANOATE) POLYMERASE SUBUNIT PHAC"/>
    <property type="match status" value="1"/>
</dbReference>
<accession>A0ABU2HZL0</accession>
<dbReference type="PANTHER" id="PTHR36837">
    <property type="entry name" value="POLY(3-HYDROXYALKANOATE) POLYMERASE SUBUNIT PHAC"/>
    <property type="match status" value="1"/>
</dbReference>
<keyword evidence="2" id="KW-1185">Reference proteome</keyword>
<sequence length="389" mass="42815">MARPRGLLPDGFRLLRVILDPMRPGETAELGGYFHSDGEGEDGWPVFWPWPWPVTQAWPVLCFTGKRAEDYPWFTPNRVLLDQEGMRLRVFGQPARGVLPVLIVAPHAGHSATIADFAQGQSIVAALLSAGIPAIMVTDWKPARREMRDFTIESYLLEIDAAIDELGGKVHLVGLCQGGWMSAMIAARNPGKVVSMVLAGSPVDAGAGNGAISRLANSIPFATYEQMVMLGGGLMPGPFMLAGWESLRIAGWARASVPQGAEDEEPMEYSPAFAHWYQHTLDLPGRYYLEVVWRIFKRNELAKGRFEALGQVLSLADVTCPTWLLAGQYDRIVPPEQAFATAGLLGSREDDVVRRLVPDQHIGLFMGKRTIATTWPEIGRWILSRDQAG</sequence>
<organism evidence="1 2">
    <name type="scientific">Paracoccus aurantius</name>
    <dbReference type="NCBI Taxonomy" id="3073814"/>
    <lineage>
        <taxon>Bacteria</taxon>
        <taxon>Pseudomonadati</taxon>
        <taxon>Pseudomonadota</taxon>
        <taxon>Alphaproteobacteria</taxon>
        <taxon>Rhodobacterales</taxon>
        <taxon>Paracoccaceae</taxon>
        <taxon>Paracoccus</taxon>
    </lineage>
</organism>
<reference evidence="2" key="1">
    <citation type="submission" date="2023-07" db="EMBL/GenBank/DDBJ databases">
        <title>Paracoccus sp. MBLB3053 whole genome sequence.</title>
        <authorList>
            <person name="Hwang C.Y."/>
            <person name="Cho E.-S."/>
            <person name="Seo M.-J."/>
        </authorList>
    </citation>
    <scope>NUCLEOTIDE SEQUENCE [LARGE SCALE GENOMIC DNA]</scope>
    <source>
        <strain evidence="2">MBLB3053</strain>
    </source>
</reference>